<dbReference type="EMBL" id="LAZR01019337">
    <property type="protein sequence ID" value="KKL92916.1"/>
    <property type="molecule type" value="Genomic_DNA"/>
</dbReference>
<sequence length="92" mass="11373">FKEDFRNIQEFHCYDSIIALEIFEHINWDIEFIDKINRGTWVFFSVPNKMANFHVRYFVNKEEIIKRYSKLLEIKDIEFIPSKWWVVAAKRK</sequence>
<reference evidence="1" key="1">
    <citation type="journal article" date="2015" name="Nature">
        <title>Complex archaea that bridge the gap between prokaryotes and eukaryotes.</title>
        <authorList>
            <person name="Spang A."/>
            <person name="Saw J.H."/>
            <person name="Jorgensen S.L."/>
            <person name="Zaremba-Niedzwiedzka K."/>
            <person name="Martijn J."/>
            <person name="Lind A.E."/>
            <person name="van Eijk R."/>
            <person name="Schleper C."/>
            <person name="Guy L."/>
            <person name="Ettema T.J."/>
        </authorList>
    </citation>
    <scope>NUCLEOTIDE SEQUENCE</scope>
</reference>
<gene>
    <name evidence="1" type="ORF">LCGC14_1879950</name>
</gene>
<dbReference type="AlphaFoldDB" id="A0A0F9GQR4"/>
<proteinExistence type="predicted"/>
<feature type="non-terminal residue" evidence="1">
    <location>
        <position position="1"/>
    </location>
</feature>
<protein>
    <recommendedName>
        <fullName evidence="2">Methyltransferase type 11 domain-containing protein</fullName>
    </recommendedName>
</protein>
<accession>A0A0F9GQR4</accession>
<evidence type="ECO:0008006" key="2">
    <source>
        <dbReference type="Google" id="ProtNLM"/>
    </source>
</evidence>
<evidence type="ECO:0000313" key="1">
    <source>
        <dbReference type="EMBL" id="KKL92916.1"/>
    </source>
</evidence>
<organism evidence="1">
    <name type="scientific">marine sediment metagenome</name>
    <dbReference type="NCBI Taxonomy" id="412755"/>
    <lineage>
        <taxon>unclassified sequences</taxon>
        <taxon>metagenomes</taxon>
        <taxon>ecological metagenomes</taxon>
    </lineage>
</organism>
<name>A0A0F9GQR4_9ZZZZ</name>
<comment type="caution">
    <text evidence="1">The sequence shown here is derived from an EMBL/GenBank/DDBJ whole genome shotgun (WGS) entry which is preliminary data.</text>
</comment>